<dbReference type="GO" id="GO:0005524">
    <property type="term" value="F:ATP binding"/>
    <property type="evidence" value="ECO:0007669"/>
    <property type="project" value="UniProtKB-UniRule"/>
</dbReference>
<keyword evidence="13" id="KW-0175">Coiled coil</keyword>
<dbReference type="PROSITE" id="PS00107">
    <property type="entry name" value="PROTEIN_KINASE_ATP"/>
    <property type="match status" value="1"/>
</dbReference>
<comment type="similarity">
    <text evidence="7">Belongs to the protein kinase superfamily. Ser/Thr protein kinase family. GCN2 subfamily.</text>
</comment>
<dbReference type="PROSITE" id="PS00108">
    <property type="entry name" value="PROTEIN_KINASE_ST"/>
    <property type="match status" value="1"/>
</dbReference>
<keyword evidence="2" id="KW-0723">Serine/threonine-protein kinase</keyword>
<dbReference type="PANTHER" id="PTHR11042:SF136">
    <property type="entry name" value="EIF-2-ALPHA KINASE GCN2"/>
    <property type="match status" value="1"/>
</dbReference>
<evidence type="ECO:0000259" key="16">
    <source>
        <dbReference type="PROSITE" id="PS50908"/>
    </source>
</evidence>
<feature type="compositionally biased region" description="Basic residues" evidence="14">
    <location>
        <begin position="1"/>
        <end position="10"/>
    </location>
</feature>
<comment type="catalytic activity">
    <reaction evidence="9">
        <text>L-seryl-[protein] + ATP = O-phospho-L-seryl-[protein] + ADP + H(+)</text>
        <dbReference type="Rhea" id="RHEA:17989"/>
        <dbReference type="Rhea" id="RHEA-COMP:9863"/>
        <dbReference type="Rhea" id="RHEA-COMP:11604"/>
        <dbReference type="ChEBI" id="CHEBI:15378"/>
        <dbReference type="ChEBI" id="CHEBI:29999"/>
        <dbReference type="ChEBI" id="CHEBI:30616"/>
        <dbReference type="ChEBI" id="CHEBI:83421"/>
        <dbReference type="ChEBI" id="CHEBI:456216"/>
        <dbReference type="EC" id="2.7.11.1"/>
    </reaction>
</comment>
<evidence type="ECO:0000313" key="18">
    <source>
        <dbReference type="Proteomes" id="UP000183809"/>
    </source>
</evidence>
<dbReference type="PROSITE" id="PS50908">
    <property type="entry name" value="RWD"/>
    <property type="match status" value="1"/>
</dbReference>
<keyword evidence="3" id="KW-0808">Transferase</keyword>
<feature type="compositionally biased region" description="Acidic residues" evidence="14">
    <location>
        <begin position="710"/>
        <end position="725"/>
    </location>
</feature>
<feature type="region of interest" description="Disordered" evidence="14">
    <location>
        <begin position="1"/>
        <end position="57"/>
    </location>
</feature>
<dbReference type="RefSeq" id="XP_020127825.1">
    <property type="nucleotide sequence ID" value="XM_020276297.1"/>
</dbReference>
<dbReference type="CDD" id="cd23823">
    <property type="entry name" value="RWD_GCN2"/>
    <property type="match status" value="1"/>
</dbReference>
<dbReference type="InterPro" id="IPR008271">
    <property type="entry name" value="Ser/Thr_kinase_AS"/>
</dbReference>
<feature type="binding site" evidence="11">
    <location>
        <begin position="595"/>
        <end position="603"/>
    </location>
    <ligand>
        <name>ATP</name>
        <dbReference type="ChEBI" id="CHEBI:30616"/>
    </ligand>
</feature>
<evidence type="ECO:0000256" key="3">
    <source>
        <dbReference type="ARBA" id="ARBA00022679"/>
    </source>
</evidence>
<dbReference type="Proteomes" id="UP000183809">
    <property type="component" value="Unassembled WGS sequence"/>
</dbReference>
<evidence type="ECO:0000313" key="17">
    <source>
        <dbReference type="EMBL" id="OJD31565.1"/>
    </source>
</evidence>
<dbReference type="SMART" id="SM00591">
    <property type="entry name" value="RWD"/>
    <property type="match status" value="1"/>
</dbReference>
<evidence type="ECO:0000256" key="2">
    <source>
        <dbReference type="ARBA" id="ARBA00022527"/>
    </source>
</evidence>
<dbReference type="SUPFAM" id="SSF55681">
    <property type="entry name" value="Class II aaRS and biotin synthetases"/>
    <property type="match status" value="1"/>
</dbReference>
<dbReference type="FunFam" id="3.30.930.10:FF:000074">
    <property type="entry name" value="Serine/threonine-protein kinase gcn2"/>
    <property type="match status" value="1"/>
</dbReference>
<feature type="domain" description="Protein kinase" evidence="15">
    <location>
        <begin position="589"/>
        <end position="963"/>
    </location>
</feature>
<evidence type="ECO:0000256" key="13">
    <source>
        <dbReference type="SAM" id="Coils"/>
    </source>
</evidence>
<evidence type="ECO:0000256" key="14">
    <source>
        <dbReference type="SAM" id="MobiDB-lite"/>
    </source>
</evidence>
<evidence type="ECO:0000256" key="11">
    <source>
        <dbReference type="PIRSR" id="PIRSR000660-2"/>
    </source>
</evidence>
<organism evidence="17 18">
    <name type="scientific">Diplodia corticola</name>
    <dbReference type="NCBI Taxonomy" id="236234"/>
    <lineage>
        <taxon>Eukaryota</taxon>
        <taxon>Fungi</taxon>
        <taxon>Dikarya</taxon>
        <taxon>Ascomycota</taxon>
        <taxon>Pezizomycotina</taxon>
        <taxon>Dothideomycetes</taxon>
        <taxon>Dothideomycetes incertae sedis</taxon>
        <taxon>Botryosphaeriales</taxon>
        <taxon>Botryosphaeriaceae</taxon>
        <taxon>Diplodia</taxon>
    </lineage>
</organism>
<evidence type="ECO:0000256" key="1">
    <source>
        <dbReference type="ARBA" id="ARBA00012513"/>
    </source>
</evidence>
<dbReference type="InterPro" id="IPR036621">
    <property type="entry name" value="Anticodon-bd_dom_sf"/>
</dbReference>
<name>A0A1J9RVP7_9PEZI</name>
<dbReference type="GO" id="GO:0005634">
    <property type="term" value="C:nucleus"/>
    <property type="evidence" value="ECO:0007669"/>
    <property type="project" value="TreeGrafter"/>
</dbReference>
<feature type="binding site" evidence="12">
    <location>
        <position position="619"/>
    </location>
    <ligand>
        <name>ATP</name>
        <dbReference type="ChEBI" id="CHEBI:30616"/>
    </ligand>
</feature>
<reference evidence="17 18" key="1">
    <citation type="submission" date="2016-10" db="EMBL/GenBank/DDBJ databases">
        <title>Proteomics and genomics reveal pathogen-plant mechanisms compatible with a hemibiotrophic lifestyle of Diplodia corticola.</title>
        <authorList>
            <person name="Fernandes I."/>
            <person name="De Jonge R."/>
            <person name="Van De Peer Y."/>
            <person name="Devreese B."/>
            <person name="Alves A."/>
            <person name="Esteves A.C."/>
        </authorList>
    </citation>
    <scope>NUCLEOTIDE SEQUENCE [LARGE SCALE GENOMIC DNA]</scope>
    <source>
        <strain evidence="17 18">CBS 112549</strain>
    </source>
</reference>
<dbReference type="GO" id="GO:0004694">
    <property type="term" value="F:eukaryotic translation initiation factor 2alpha kinase activity"/>
    <property type="evidence" value="ECO:0007669"/>
    <property type="project" value="InterPro"/>
</dbReference>
<dbReference type="FunFam" id="3.40.50.800:FF:000009">
    <property type="entry name" value="Eukaryotic translation initiation factor 2-alpha kinase"/>
    <property type="match status" value="1"/>
</dbReference>
<feature type="region of interest" description="Disordered" evidence="14">
    <location>
        <begin position="1498"/>
        <end position="1538"/>
    </location>
</feature>
<dbReference type="Gene3D" id="1.10.510.10">
    <property type="entry name" value="Transferase(Phosphotransferase) domain 1"/>
    <property type="match status" value="2"/>
</dbReference>
<evidence type="ECO:0000256" key="5">
    <source>
        <dbReference type="ARBA" id="ARBA00022777"/>
    </source>
</evidence>
<dbReference type="InterPro" id="IPR006575">
    <property type="entry name" value="RWD_dom"/>
</dbReference>
<evidence type="ECO:0000256" key="9">
    <source>
        <dbReference type="ARBA" id="ARBA00048679"/>
    </source>
</evidence>
<feature type="domain" description="Protein kinase" evidence="15">
    <location>
        <begin position="271"/>
        <end position="534"/>
    </location>
</feature>
<sequence>MAPTKPPRKKIVTDPKTPTKKNGNPAARPSPAKGQRQHPADPATPGPQAAPVNYAQAQADEIEALKAIYMEDFEEVETKGAWSQNTDRAFKLSLKASSNSDINALLSVRFTATYPKTIPILKLESTHGLRTKSQKDLENLVKTKPGEHLGEVMIFDIGTAVQELLEDAVAARQEDQAVPSLEEERQVHEAAAEELAKKQEEERLKKLEEEEEEQQRIFQHMVDQELSRRKEQKRQIRILSAAPEETSIIYGTCRRVISPATSMLIFPEIETGPMRPLRSGPVSQVYALVHKSMPLAFKKAQVKAEGHPARVKKLVEEFDQAMEDLRKVSHENVITILEFKIDRAPEGAEWNISILSDFADRGSLVDLFQVVDTFPADKVRSWTIDLLQALDYLHRSGVIHKRLHPGNVLFCEPAEGGPLYVKLADGGFQQCLHNAIDAARGAEKAESARSAYWTAPELQEGNARPSRKTDIWDLGIVFLQMLFGLDAPQKYSSPQALMADKDVSPPLEEMIRKFFRPDPKKRPSAFDLMPSEFLRTNAPVLSLPSPPSRLGLHSTSSSIPIPGRRIHRESSSYEGSYNNGTFSRYASEWTELGRLGRGGYGEVVKARNKLDGGVYAIKKIKQNTASALSDVLSEVMLLSKMNHPYVVRYYSAWPENELGSAFDTETETETETESAVATEDTVSNSGPDIEFTRSNTGGLDFISSGVNIQFEDDSDDESDTEDEFSGSDSESGTGTAEMKSPLKLKRTTSASKSRGIRTTLYIQMEFCERQTLRDLIRHGLYDDANKGWRLLRQILEGLAHIHSHGVIHRDLKPDNIFIDTANNPRIGDFGLATTGQYQIADRATGVGSTAASTQGDQTHSVGTTFYIAPELKSGVSGTYDSKVDMFSLGVIFFEMCYPLKTAMERSEEITKLRQKDHALPSCFQSSAKALQGEIILSLINHRPSERPSSNKLLHEGKIPHEIGDETVRLALAGLSDPNSPHYKKMLTALFAQGANKQVQVKDYTWDLNAAKGTVEQKASTLVIQELVEDKLSSIFRRHGAVKTRRQLLFPTSDHYEEQNVVKLFDSSGTLVQLPYDLTLPYARSIARQAPPVEKTYTIGHVYRDAFEGGAPRSNGEADFDIISYNSLDLALKEAEVVKVMDEVISEFPSLSTAPIVFQINHADLLELIMESCRIATPLRRSVKQILNRLNIQDWTWQKIRNDLRSPTVGVSSTSLDDLAKFDFSDSPEKAFSRIQSLLAGTEFLDKTHAIFAHLRTVLGYLKKFNVGRQIKVNPLGTFNEKFYTGGFMFQCLYDTKRRDVIAAGGRYDALIEEHRSKAQVKSSTCHAVGLNLGWDRLVASMARLQKKAGKNNFLKKSNENESGPGQWAPRRCDVLIACFDSAALRSTGVKMLGDLWAHDVSAELSIDARSPEELVSHYADDKHSWIVIIKADALSTGKPDLKVKSLVRKEDTDIRSSELLSYLRQEMRERDHREGRPAVPRLGSNRLFGAGASLVGHDGHNYTHGGSADSSNNAGGSGGGGSGAGAGSSGPGSSSTNTNNVQVLMAQHRSKKSNKWGIVEAAQARTRELLASYAGGPVAAIETKDEVMESLREARLGEPDSWRRVIQAVPLAERQYLQEVHAMLDGYRRKWDADGRPPEGRVAFVYNFRTGAMVMYDLGL</sequence>
<evidence type="ECO:0000256" key="12">
    <source>
        <dbReference type="PROSITE-ProRule" id="PRU10141"/>
    </source>
</evidence>
<dbReference type="InterPro" id="IPR045864">
    <property type="entry name" value="aa-tRNA-synth_II/BPL/LPL"/>
</dbReference>
<dbReference type="SUPFAM" id="SSF54495">
    <property type="entry name" value="UBC-like"/>
    <property type="match status" value="1"/>
</dbReference>
<dbReference type="Pfam" id="PF00069">
    <property type="entry name" value="Pkinase"/>
    <property type="match status" value="3"/>
</dbReference>
<accession>A0A1J9RVP7</accession>
<dbReference type="OrthoDB" id="341578at2759"/>
<feature type="region of interest" description="Disordered" evidence="14">
    <location>
        <begin position="710"/>
        <end position="750"/>
    </location>
</feature>
<dbReference type="EMBL" id="MNUE01000046">
    <property type="protein sequence ID" value="OJD31565.1"/>
    <property type="molecule type" value="Genomic_DNA"/>
</dbReference>
<dbReference type="InterPro" id="IPR011009">
    <property type="entry name" value="Kinase-like_dom_sf"/>
</dbReference>
<comment type="catalytic activity">
    <reaction evidence="8">
        <text>L-threonyl-[protein] + ATP = O-phospho-L-threonyl-[protein] + ADP + H(+)</text>
        <dbReference type="Rhea" id="RHEA:46608"/>
        <dbReference type="Rhea" id="RHEA-COMP:11060"/>
        <dbReference type="Rhea" id="RHEA-COMP:11605"/>
        <dbReference type="ChEBI" id="CHEBI:15378"/>
        <dbReference type="ChEBI" id="CHEBI:30013"/>
        <dbReference type="ChEBI" id="CHEBI:30616"/>
        <dbReference type="ChEBI" id="CHEBI:61977"/>
        <dbReference type="ChEBI" id="CHEBI:456216"/>
        <dbReference type="EC" id="2.7.11.1"/>
    </reaction>
</comment>
<dbReference type="PANTHER" id="PTHR11042">
    <property type="entry name" value="EUKARYOTIC TRANSLATION INITIATION FACTOR 2-ALPHA KINASE EIF2-ALPHA KINASE -RELATED"/>
    <property type="match status" value="1"/>
</dbReference>
<dbReference type="InterPro" id="IPR016135">
    <property type="entry name" value="UBQ-conjugating_enzyme/RWD"/>
</dbReference>
<proteinExistence type="inferred from homology"/>
<dbReference type="FunFam" id="3.10.110.10:FF:000050">
    <property type="entry name" value="eIF-2-alpha kinase GCN2"/>
    <property type="match status" value="1"/>
</dbReference>
<dbReference type="Pfam" id="PF13393">
    <property type="entry name" value="tRNA-synt_His"/>
    <property type="match status" value="1"/>
</dbReference>
<dbReference type="PIRSF" id="PIRSF000660">
    <property type="entry name" value="Ser/Thr_PK_GCN2"/>
    <property type="match status" value="1"/>
</dbReference>
<dbReference type="InterPro" id="IPR017441">
    <property type="entry name" value="Protein_kinase_ATP_BS"/>
</dbReference>
<dbReference type="SMART" id="SM00220">
    <property type="entry name" value="S_TKc"/>
    <property type="match status" value="2"/>
</dbReference>
<evidence type="ECO:0000256" key="4">
    <source>
        <dbReference type="ARBA" id="ARBA00022741"/>
    </source>
</evidence>
<dbReference type="Gene3D" id="3.40.50.800">
    <property type="entry name" value="Anticodon-binding domain"/>
    <property type="match status" value="1"/>
</dbReference>
<dbReference type="Pfam" id="PF12745">
    <property type="entry name" value="HGTP_anticodon2"/>
    <property type="match status" value="1"/>
</dbReference>
<feature type="compositionally biased region" description="Low complexity" evidence="14">
    <location>
        <begin position="673"/>
        <end position="682"/>
    </location>
</feature>
<comment type="caution">
    <text evidence="17">The sequence shown here is derived from an EMBL/GenBank/DDBJ whole genome shotgun (WGS) entry which is preliminary data.</text>
</comment>
<evidence type="ECO:0000256" key="8">
    <source>
        <dbReference type="ARBA" id="ARBA00047899"/>
    </source>
</evidence>
<dbReference type="STRING" id="236234.A0A1J9RVP7"/>
<dbReference type="GeneID" id="31016558"/>
<keyword evidence="5 17" id="KW-0418">Kinase</keyword>
<evidence type="ECO:0000256" key="6">
    <source>
        <dbReference type="ARBA" id="ARBA00022840"/>
    </source>
</evidence>
<protein>
    <recommendedName>
        <fullName evidence="1">non-specific serine/threonine protein kinase</fullName>
        <ecNumber evidence="1">2.7.11.1</ecNumber>
    </recommendedName>
</protein>
<dbReference type="InterPro" id="IPR000719">
    <property type="entry name" value="Prot_kinase_dom"/>
</dbReference>
<dbReference type="InterPro" id="IPR024435">
    <property type="entry name" value="HisRS-related_dom"/>
</dbReference>
<dbReference type="CDD" id="cd14012">
    <property type="entry name" value="PK_eIF2AK_GCN2_rpt1"/>
    <property type="match status" value="1"/>
</dbReference>
<dbReference type="GO" id="GO:0005737">
    <property type="term" value="C:cytoplasm"/>
    <property type="evidence" value="ECO:0007669"/>
    <property type="project" value="TreeGrafter"/>
</dbReference>
<keyword evidence="6 11" id="KW-0067">ATP-binding</keyword>
<dbReference type="Gene3D" id="3.10.110.10">
    <property type="entry name" value="Ubiquitin Conjugating Enzyme"/>
    <property type="match status" value="1"/>
</dbReference>
<feature type="coiled-coil region" evidence="13">
    <location>
        <begin position="178"/>
        <end position="224"/>
    </location>
</feature>
<dbReference type="Pfam" id="PF05773">
    <property type="entry name" value="RWD"/>
    <property type="match status" value="1"/>
</dbReference>
<feature type="region of interest" description="Disordered" evidence="14">
    <location>
        <begin position="662"/>
        <end position="697"/>
    </location>
</feature>
<dbReference type="PROSITE" id="PS50011">
    <property type="entry name" value="PROTEIN_KINASE_DOM"/>
    <property type="match status" value="2"/>
</dbReference>
<dbReference type="InterPro" id="IPR050339">
    <property type="entry name" value="CC_SR_Kinase"/>
</dbReference>
<feature type="domain" description="RWD" evidence="16">
    <location>
        <begin position="60"/>
        <end position="168"/>
    </location>
</feature>
<gene>
    <name evidence="17" type="ORF">BKCO1_4600039</name>
</gene>
<keyword evidence="18" id="KW-1185">Reference proteome</keyword>
<keyword evidence="4 11" id="KW-0547">Nucleotide-binding</keyword>
<feature type="active site" description="Proton acceptor" evidence="10">
    <location>
        <position position="810"/>
    </location>
</feature>
<dbReference type="GO" id="GO:0000077">
    <property type="term" value="P:DNA damage checkpoint signaling"/>
    <property type="evidence" value="ECO:0007669"/>
    <property type="project" value="InterPro"/>
</dbReference>
<feature type="binding site" evidence="11">
    <location>
        <position position="618"/>
    </location>
    <ligand>
        <name>ATP</name>
        <dbReference type="ChEBI" id="CHEBI:30616"/>
    </ligand>
</feature>
<dbReference type="GO" id="GO:0009893">
    <property type="term" value="P:positive regulation of metabolic process"/>
    <property type="evidence" value="ECO:0007669"/>
    <property type="project" value="UniProtKB-ARBA"/>
</dbReference>
<feature type="compositionally biased region" description="Low complexity" evidence="14">
    <location>
        <begin position="726"/>
        <end position="735"/>
    </location>
</feature>
<feature type="compositionally biased region" description="Low complexity" evidence="14">
    <location>
        <begin position="1505"/>
        <end position="1514"/>
    </location>
</feature>
<dbReference type="InterPro" id="IPR041715">
    <property type="entry name" value="HisRS-like_core"/>
</dbReference>
<dbReference type="InterPro" id="IPR016255">
    <property type="entry name" value="Gcn2"/>
</dbReference>
<evidence type="ECO:0000259" key="15">
    <source>
        <dbReference type="PROSITE" id="PS50011"/>
    </source>
</evidence>
<dbReference type="Gene3D" id="3.30.200.20">
    <property type="entry name" value="Phosphorylase Kinase, domain 1"/>
    <property type="match status" value="1"/>
</dbReference>
<evidence type="ECO:0000256" key="10">
    <source>
        <dbReference type="PIRSR" id="PIRSR000660-1"/>
    </source>
</evidence>
<feature type="compositionally biased region" description="Gly residues" evidence="14">
    <location>
        <begin position="1515"/>
        <end position="1530"/>
    </location>
</feature>
<dbReference type="Gene3D" id="3.30.930.10">
    <property type="entry name" value="Bira Bifunctional Protein, Domain 2"/>
    <property type="match status" value="1"/>
</dbReference>
<dbReference type="CDD" id="cd14046">
    <property type="entry name" value="STKc_EIF2AK4_GCN2_rpt2"/>
    <property type="match status" value="1"/>
</dbReference>
<dbReference type="EC" id="2.7.11.1" evidence="1"/>
<dbReference type="FunFam" id="1.10.510.10:FF:000821">
    <property type="entry name" value="Serine/threonine-protein kinase gcn2"/>
    <property type="match status" value="1"/>
</dbReference>
<dbReference type="SUPFAM" id="SSF56112">
    <property type="entry name" value="Protein kinase-like (PK-like)"/>
    <property type="match status" value="2"/>
</dbReference>
<evidence type="ECO:0000256" key="7">
    <source>
        <dbReference type="ARBA" id="ARBA00037982"/>
    </source>
</evidence>